<evidence type="ECO:0000256" key="2">
    <source>
        <dbReference type="ARBA" id="ARBA00022448"/>
    </source>
</evidence>
<keyword evidence="5" id="KW-0406">Ion transport</keyword>
<reference evidence="10 11" key="1">
    <citation type="submission" date="2023-03" db="EMBL/GenBank/DDBJ databases">
        <title>Complete genome sequence of Tepidibacter sp. SWIR-1, isolated from a deep-sea hydrothermal vent.</title>
        <authorList>
            <person name="Li X."/>
        </authorList>
    </citation>
    <scope>NUCLEOTIDE SEQUENCE [LARGE SCALE GENOMIC DNA]</scope>
    <source>
        <strain evidence="10 11">SWIR-1</strain>
    </source>
</reference>
<dbReference type="Pfam" id="PF13576">
    <property type="entry name" value="Pentapeptide_3"/>
    <property type="match status" value="1"/>
</dbReference>
<evidence type="ECO:0000256" key="8">
    <source>
        <dbReference type="SAM" id="Phobius"/>
    </source>
</evidence>
<evidence type="ECO:0000256" key="3">
    <source>
        <dbReference type="ARBA" id="ARBA00022692"/>
    </source>
</evidence>
<feature type="transmembrane region" description="Helical" evidence="8">
    <location>
        <begin position="366"/>
        <end position="387"/>
    </location>
</feature>
<keyword evidence="3 8" id="KW-0812">Transmembrane</keyword>
<comment type="subcellular location">
    <subcellularLocation>
        <location evidence="1">Membrane</location>
        <topology evidence="1">Multi-pass membrane protein</topology>
    </subcellularLocation>
</comment>
<feature type="transmembrane region" description="Helical" evidence="8">
    <location>
        <begin position="341"/>
        <end position="360"/>
    </location>
</feature>
<gene>
    <name evidence="10" type="ORF">P4S50_06175</name>
</gene>
<dbReference type="InterPro" id="IPR028325">
    <property type="entry name" value="VG_K_chnl"/>
</dbReference>
<dbReference type="RefSeq" id="WP_277733770.1">
    <property type="nucleotide sequence ID" value="NZ_CP120733.1"/>
</dbReference>
<feature type="domain" description="Potassium channel" evidence="9">
    <location>
        <begin position="323"/>
        <end position="391"/>
    </location>
</feature>
<dbReference type="Proteomes" id="UP001222800">
    <property type="component" value="Chromosome"/>
</dbReference>
<evidence type="ECO:0000256" key="4">
    <source>
        <dbReference type="ARBA" id="ARBA00022989"/>
    </source>
</evidence>
<evidence type="ECO:0000256" key="5">
    <source>
        <dbReference type="ARBA" id="ARBA00023065"/>
    </source>
</evidence>
<dbReference type="Pfam" id="PF07885">
    <property type="entry name" value="Ion_trans_2"/>
    <property type="match status" value="1"/>
</dbReference>
<evidence type="ECO:0000313" key="11">
    <source>
        <dbReference type="Proteomes" id="UP001222800"/>
    </source>
</evidence>
<dbReference type="EMBL" id="CP120733">
    <property type="protein sequence ID" value="WFD11659.1"/>
    <property type="molecule type" value="Genomic_DNA"/>
</dbReference>
<dbReference type="PANTHER" id="PTHR11537">
    <property type="entry name" value="VOLTAGE-GATED POTASSIUM CHANNEL"/>
    <property type="match status" value="1"/>
</dbReference>
<keyword evidence="11" id="KW-1185">Reference proteome</keyword>
<protein>
    <submittedName>
        <fullName evidence="10">Ion channel</fullName>
    </submittedName>
</protein>
<accession>A0ABY8EIU9</accession>
<evidence type="ECO:0000256" key="1">
    <source>
        <dbReference type="ARBA" id="ARBA00004141"/>
    </source>
</evidence>
<keyword evidence="7" id="KW-0407">Ion channel</keyword>
<dbReference type="InterPro" id="IPR013099">
    <property type="entry name" value="K_chnl_dom"/>
</dbReference>
<keyword evidence="2" id="KW-0813">Transport</keyword>
<keyword evidence="6 8" id="KW-0472">Membrane</keyword>
<dbReference type="Gene3D" id="1.10.287.70">
    <property type="match status" value="1"/>
</dbReference>
<keyword evidence="4 8" id="KW-1133">Transmembrane helix</keyword>
<dbReference type="SUPFAM" id="SSF81324">
    <property type="entry name" value="Voltage-gated potassium channels"/>
    <property type="match status" value="1"/>
</dbReference>
<evidence type="ECO:0000259" key="9">
    <source>
        <dbReference type="Pfam" id="PF07885"/>
    </source>
</evidence>
<name>A0ABY8EIU9_9FIRM</name>
<sequence>MKCKWELGDCKCYRYTDDVSQYCLFHRKVKSEKEKETITNILNGDIEANKYFWNKKENIYDFRGIIFDQDINMLNIKISNLNKKASFDFSYSLFNKNVYFDDYKFYSNVLFINTRFNQNVSFENCVFIRNCIFDKSEFLSSKSISIFYMSKFLGQKFIFKNISNGVKFDGVRFSSNTKFVLENVDYDKERYTDARNAYRIAKNQSNIIGDYEESGKYYYQERMYNGKMIFPSIKDENKNGSKLKKNKIYKILREKKYHKYILPKIMDLLSKYIVGYGEKPQNVLFFSFILISIFAYLYMIAGLRFNINFDCTMNYHNTIKYSFSQILNLDFKKFMSDYFQAWYFSIVTFTTVGYGDIIPINYHGKILASVEMFLGVTVIATWTSTVVRKMSR</sequence>
<dbReference type="InterPro" id="IPR001646">
    <property type="entry name" value="5peptide_repeat"/>
</dbReference>
<dbReference type="PANTHER" id="PTHR11537:SF254">
    <property type="entry name" value="POTASSIUM VOLTAGE-GATED CHANNEL PROTEIN SHAB"/>
    <property type="match status" value="1"/>
</dbReference>
<organism evidence="10 11">
    <name type="scientific">Tepidibacter hydrothermalis</name>
    <dbReference type="NCBI Taxonomy" id="3036126"/>
    <lineage>
        <taxon>Bacteria</taxon>
        <taxon>Bacillati</taxon>
        <taxon>Bacillota</taxon>
        <taxon>Clostridia</taxon>
        <taxon>Peptostreptococcales</taxon>
        <taxon>Peptostreptococcaceae</taxon>
        <taxon>Tepidibacter</taxon>
    </lineage>
</organism>
<feature type="transmembrane region" description="Helical" evidence="8">
    <location>
        <begin position="283"/>
        <end position="303"/>
    </location>
</feature>
<evidence type="ECO:0000256" key="7">
    <source>
        <dbReference type="ARBA" id="ARBA00023303"/>
    </source>
</evidence>
<proteinExistence type="predicted"/>
<evidence type="ECO:0000313" key="10">
    <source>
        <dbReference type="EMBL" id="WFD11659.1"/>
    </source>
</evidence>
<evidence type="ECO:0000256" key="6">
    <source>
        <dbReference type="ARBA" id="ARBA00023136"/>
    </source>
</evidence>